<comment type="caution">
    <text evidence="1">The sequence shown here is derived from an EMBL/GenBank/DDBJ whole genome shotgun (WGS) entry which is preliminary data.</text>
</comment>
<accession>A0A9K3GE22</accession>
<dbReference type="AlphaFoldDB" id="A0A9K3GE22"/>
<protein>
    <submittedName>
        <fullName evidence="1">Uncharacterized protein</fullName>
    </submittedName>
</protein>
<dbReference type="Proteomes" id="UP000265618">
    <property type="component" value="Unassembled WGS sequence"/>
</dbReference>
<reference evidence="1 2" key="1">
    <citation type="journal article" date="2018" name="PLoS ONE">
        <title>The draft genome of Kipferlia bialata reveals reductive genome evolution in fornicate parasites.</title>
        <authorList>
            <person name="Tanifuji G."/>
            <person name="Takabayashi S."/>
            <person name="Kume K."/>
            <person name="Takagi M."/>
            <person name="Nakayama T."/>
            <person name="Kamikawa R."/>
            <person name="Inagaki Y."/>
            <person name="Hashimoto T."/>
        </authorList>
    </citation>
    <scope>NUCLEOTIDE SEQUENCE [LARGE SCALE GENOMIC DNA]</scope>
    <source>
        <strain evidence="1">NY0173</strain>
    </source>
</reference>
<organism evidence="1 2">
    <name type="scientific">Kipferlia bialata</name>
    <dbReference type="NCBI Taxonomy" id="797122"/>
    <lineage>
        <taxon>Eukaryota</taxon>
        <taxon>Metamonada</taxon>
        <taxon>Carpediemonas-like organisms</taxon>
        <taxon>Kipferlia</taxon>
    </lineage>
</organism>
<proteinExistence type="predicted"/>
<evidence type="ECO:0000313" key="1">
    <source>
        <dbReference type="EMBL" id="GIQ79408.1"/>
    </source>
</evidence>
<evidence type="ECO:0000313" key="2">
    <source>
        <dbReference type="Proteomes" id="UP000265618"/>
    </source>
</evidence>
<gene>
    <name evidence="1" type="ORF">KIPB_000053</name>
</gene>
<sequence>MGVDALFCVRDIPSTGDRVFLSTGNWAALWKAQLLSATTLTNLHPALHPVLKECTVVVCPGLRARIHAMPRERIAASFRALAGMCRRL</sequence>
<feature type="non-terminal residue" evidence="1">
    <location>
        <position position="88"/>
    </location>
</feature>
<name>A0A9K3GE22_9EUKA</name>
<dbReference type="EMBL" id="BDIP01000003">
    <property type="protein sequence ID" value="GIQ79408.1"/>
    <property type="molecule type" value="Genomic_DNA"/>
</dbReference>
<keyword evidence="2" id="KW-1185">Reference proteome</keyword>